<dbReference type="AlphaFoldDB" id="A0A4Y2PK04"/>
<keyword evidence="3" id="KW-1185">Reference proteome</keyword>
<comment type="caution">
    <text evidence="2">The sequence shown here is derived from an EMBL/GenBank/DDBJ whole genome shotgun (WGS) entry which is preliminary data.</text>
</comment>
<name>A0A4Y2PK04_ARAVE</name>
<feature type="transmembrane region" description="Helical" evidence="1">
    <location>
        <begin position="89"/>
        <end position="113"/>
    </location>
</feature>
<proteinExistence type="predicted"/>
<dbReference type="Proteomes" id="UP000499080">
    <property type="component" value="Unassembled WGS sequence"/>
</dbReference>
<protein>
    <submittedName>
        <fullName evidence="2">Uncharacterized protein</fullName>
    </submittedName>
</protein>
<keyword evidence="1" id="KW-0472">Membrane</keyword>
<sequence>MQLHRLFSGQLLAVFVYKIIDIIATHLHSHDLSPIHKLVDYRLHCLRLLNVTFDKTLRPKLLPSRSEGSLDNLFPYIFDHFEAGKDLEIIFLICSEICPLAIVGLGLVGTMLIRTHHYVPRIKAK</sequence>
<evidence type="ECO:0000313" key="3">
    <source>
        <dbReference type="Proteomes" id="UP000499080"/>
    </source>
</evidence>
<reference evidence="2 3" key="1">
    <citation type="journal article" date="2019" name="Sci. Rep.">
        <title>Orb-weaving spider Araneus ventricosus genome elucidates the spidroin gene catalogue.</title>
        <authorList>
            <person name="Kono N."/>
            <person name="Nakamura H."/>
            <person name="Ohtoshi R."/>
            <person name="Moran D.A.P."/>
            <person name="Shinohara A."/>
            <person name="Yoshida Y."/>
            <person name="Fujiwara M."/>
            <person name="Mori M."/>
            <person name="Tomita M."/>
            <person name="Arakawa K."/>
        </authorList>
    </citation>
    <scope>NUCLEOTIDE SEQUENCE [LARGE SCALE GENOMIC DNA]</scope>
</reference>
<keyword evidence="1" id="KW-1133">Transmembrane helix</keyword>
<organism evidence="2 3">
    <name type="scientific">Araneus ventricosus</name>
    <name type="common">Orbweaver spider</name>
    <name type="synonym">Epeira ventricosa</name>
    <dbReference type="NCBI Taxonomy" id="182803"/>
    <lineage>
        <taxon>Eukaryota</taxon>
        <taxon>Metazoa</taxon>
        <taxon>Ecdysozoa</taxon>
        <taxon>Arthropoda</taxon>
        <taxon>Chelicerata</taxon>
        <taxon>Arachnida</taxon>
        <taxon>Araneae</taxon>
        <taxon>Araneomorphae</taxon>
        <taxon>Entelegynae</taxon>
        <taxon>Araneoidea</taxon>
        <taxon>Araneidae</taxon>
        <taxon>Araneus</taxon>
    </lineage>
</organism>
<evidence type="ECO:0000313" key="2">
    <source>
        <dbReference type="EMBL" id="GBN51664.1"/>
    </source>
</evidence>
<accession>A0A4Y2PK04</accession>
<keyword evidence="1" id="KW-0812">Transmembrane</keyword>
<evidence type="ECO:0000256" key="1">
    <source>
        <dbReference type="SAM" id="Phobius"/>
    </source>
</evidence>
<gene>
    <name evidence="2" type="ORF">AVEN_85036_1</name>
</gene>
<dbReference type="EMBL" id="BGPR01011508">
    <property type="protein sequence ID" value="GBN51664.1"/>
    <property type="molecule type" value="Genomic_DNA"/>
</dbReference>